<feature type="region of interest" description="Disordered" evidence="1">
    <location>
        <begin position="147"/>
        <end position="208"/>
    </location>
</feature>
<sequence length="414" mass="43475">MAVPKAPQTPGMEALQQLQQIFHEVLIQTGKAMRNARRDGKDGQMPFLSIETTKIPKSTNAFNSTLDDLEYEILQAKAVLQRDIQRVREQRKPVQTAKVAAMAPAKMELDSPVPMAPATINAPGPFPVYQGPGRPIQETKQVAPFPNMGGFDLTVSPEVAPTPSPKTLPKGTPKNSPRPATISGAAGKASNTPPKKDKPGARPVTVTPVPVPVIPQAAQIKAQAQAKAAAMKPQPTPGPLQSTTPIPIPVPGPIALPPQAQNQIAGPVQMQAPAQAPMQAIPTQAPPAPQPAPAAPMANTAENIFTNMTFTLAPPSSDGPTGPPQAPEADMGGTGGDLSTFTMDSFGGNPGDGSGLDAPMQDVDMTNGTDNIDELFGPLDDGMDYDLEGDTNSFNDMYIEDSMLNSEFNSFYGI</sequence>
<evidence type="ECO:0000313" key="3">
    <source>
        <dbReference type="Proteomes" id="UP001239445"/>
    </source>
</evidence>
<reference evidence="2" key="1">
    <citation type="submission" date="2023-06" db="EMBL/GenBank/DDBJ databases">
        <title>Genome-scale phylogeny and comparative genomics of the fungal order Sordariales.</title>
        <authorList>
            <consortium name="Lawrence Berkeley National Laboratory"/>
            <person name="Hensen N."/>
            <person name="Bonometti L."/>
            <person name="Westerberg I."/>
            <person name="Brannstrom I.O."/>
            <person name="Guillou S."/>
            <person name="Cros-Aarteil S."/>
            <person name="Calhoun S."/>
            <person name="Haridas S."/>
            <person name="Kuo A."/>
            <person name="Mondo S."/>
            <person name="Pangilinan J."/>
            <person name="Riley R."/>
            <person name="Labutti K."/>
            <person name="Andreopoulos B."/>
            <person name="Lipzen A."/>
            <person name="Chen C."/>
            <person name="Yanf M."/>
            <person name="Daum C."/>
            <person name="Ng V."/>
            <person name="Clum A."/>
            <person name="Steindorff A."/>
            <person name="Ohm R."/>
            <person name="Martin F."/>
            <person name="Silar P."/>
            <person name="Natvig D."/>
            <person name="Lalanne C."/>
            <person name="Gautier V."/>
            <person name="Ament-Velasquez S.L."/>
            <person name="Kruys A."/>
            <person name="Hutchinson M.I."/>
            <person name="Powell A.J."/>
            <person name="Barry K."/>
            <person name="Miller A.N."/>
            <person name="Grigoriev I.V."/>
            <person name="Debuchy R."/>
            <person name="Gladieux P."/>
            <person name="Thoren M.H."/>
            <person name="Johannesson H."/>
        </authorList>
    </citation>
    <scope>NUCLEOTIDE SEQUENCE</scope>
    <source>
        <strain evidence="2">PSN4</strain>
    </source>
</reference>
<dbReference type="AlphaFoldDB" id="A0AAJ0F0Z9"/>
<evidence type="ECO:0000313" key="2">
    <source>
        <dbReference type="EMBL" id="KAK1750656.1"/>
    </source>
</evidence>
<dbReference type="EMBL" id="MU839845">
    <property type="protein sequence ID" value="KAK1750656.1"/>
    <property type="molecule type" value="Genomic_DNA"/>
</dbReference>
<name>A0AAJ0F0Z9_9PEZI</name>
<comment type="caution">
    <text evidence="2">The sequence shown here is derived from an EMBL/GenBank/DDBJ whole genome shotgun (WGS) entry which is preliminary data.</text>
</comment>
<dbReference type="Proteomes" id="UP001239445">
    <property type="component" value="Unassembled WGS sequence"/>
</dbReference>
<organism evidence="2 3">
    <name type="scientific">Echria macrotheca</name>
    <dbReference type="NCBI Taxonomy" id="438768"/>
    <lineage>
        <taxon>Eukaryota</taxon>
        <taxon>Fungi</taxon>
        <taxon>Dikarya</taxon>
        <taxon>Ascomycota</taxon>
        <taxon>Pezizomycotina</taxon>
        <taxon>Sordariomycetes</taxon>
        <taxon>Sordariomycetidae</taxon>
        <taxon>Sordariales</taxon>
        <taxon>Schizotheciaceae</taxon>
        <taxon>Echria</taxon>
    </lineage>
</organism>
<gene>
    <name evidence="2" type="ORF">QBC47DRAFT_393176</name>
</gene>
<feature type="region of interest" description="Disordered" evidence="1">
    <location>
        <begin position="313"/>
        <end position="335"/>
    </location>
</feature>
<proteinExistence type="predicted"/>
<evidence type="ECO:0000256" key="1">
    <source>
        <dbReference type="SAM" id="MobiDB-lite"/>
    </source>
</evidence>
<protein>
    <submittedName>
        <fullName evidence="2">Uncharacterized protein</fullName>
    </submittedName>
</protein>
<keyword evidence="3" id="KW-1185">Reference proteome</keyword>
<accession>A0AAJ0F0Z9</accession>